<organism evidence="1 2">
    <name type="scientific">Capsella rubella</name>
    <dbReference type="NCBI Taxonomy" id="81985"/>
    <lineage>
        <taxon>Eukaryota</taxon>
        <taxon>Viridiplantae</taxon>
        <taxon>Streptophyta</taxon>
        <taxon>Embryophyta</taxon>
        <taxon>Tracheophyta</taxon>
        <taxon>Spermatophyta</taxon>
        <taxon>Magnoliopsida</taxon>
        <taxon>eudicotyledons</taxon>
        <taxon>Gunneridae</taxon>
        <taxon>Pentapetalae</taxon>
        <taxon>rosids</taxon>
        <taxon>malvids</taxon>
        <taxon>Brassicales</taxon>
        <taxon>Brassicaceae</taxon>
        <taxon>Camelineae</taxon>
        <taxon>Capsella</taxon>
    </lineage>
</organism>
<reference evidence="2" key="1">
    <citation type="journal article" date="2013" name="Nat. Genet.">
        <title>The Capsella rubella genome and the genomic consequences of rapid mating system evolution.</title>
        <authorList>
            <person name="Slotte T."/>
            <person name="Hazzouri K.M."/>
            <person name="Agren J.A."/>
            <person name="Koenig D."/>
            <person name="Maumus F."/>
            <person name="Guo Y.L."/>
            <person name="Steige K."/>
            <person name="Platts A.E."/>
            <person name="Escobar J.S."/>
            <person name="Newman L.K."/>
            <person name="Wang W."/>
            <person name="Mandakova T."/>
            <person name="Vello E."/>
            <person name="Smith L.M."/>
            <person name="Henz S.R."/>
            <person name="Steffen J."/>
            <person name="Takuno S."/>
            <person name="Brandvain Y."/>
            <person name="Coop G."/>
            <person name="Andolfatto P."/>
            <person name="Hu T.T."/>
            <person name="Blanchette M."/>
            <person name="Clark R.M."/>
            <person name="Quesneville H."/>
            <person name="Nordborg M."/>
            <person name="Gaut B.S."/>
            <person name="Lysak M.A."/>
            <person name="Jenkins J."/>
            <person name="Grimwood J."/>
            <person name="Chapman J."/>
            <person name="Prochnik S."/>
            <person name="Shu S."/>
            <person name="Rokhsar D."/>
            <person name="Schmutz J."/>
            <person name="Weigel D."/>
            <person name="Wright S.I."/>
        </authorList>
    </citation>
    <scope>NUCLEOTIDE SEQUENCE [LARGE SCALE GENOMIC DNA]</scope>
    <source>
        <strain evidence="2">cv. Monte Gargano</strain>
    </source>
</reference>
<dbReference type="EMBL" id="KB870811">
    <property type="protein sequence ID" value="EOA18298.1"/>
    <property type="molecule type" value="Genomic_DNA"/>
</dbReference>
<accession>R0H435</accession>
<dbReference type="eggNOG" id="KOG2275">
    <property type="taxonomic scope" value="Eukaryota"/>
</dbReference>
<proteinExistence type="predicted"/>
<gene>
    <name evidence="1" type="ORF">CARUB_v10006805mg</name>
</gene>
<evidence type="ECO:0000313" key="1">
    <source>
        <dbReference type="EMBL" id="EOA18298.1"/>
    </source>
</evidence>
<keyword evidence="2" id="KW-1185">Reference proteome</keyword>
<dbReference type="STRING" id="81985.R0H435"/>
<name>R0H435_9BRAS</name>
<protein>
    <submittedName>
        <fullName evidence="1">Uncharacterized protein</fullName>
    </submittedName>
</protein>
<dbReference type="Proteomes" id="UP000029121">
    <property type="component" value="Unassembled WGS sequence"/>
</dbReference>
<evidence type="ECO:0000313" key="2">
    <source>
        <dbReference type="Proteomes" id="UP000029121"/>
    </source>
</evidence>
<dbReference type="AlphaFoldDB" id="R0H435"/>
<sequence length="86" mass="9656">MAISLEDCIQQVTGEKVVEIVREEKDLLLLPQGLWCSLQERKDDDRVFSVGWVFEPGHAITSSCVFSSDSKLKEVTMGRETALLDV</sequence>